<organism evidence="1 2">
    <name type="scientific">Thelephora ganbajun</name>
    <name type="common">Ganba fungus</name>
    <dbReference type="NCBI Taxonomy" id="370292"/>
    <lineage>
        <taxon>Eukaryota</taxon>
        <taxon>Fungi</taxon>
        <taxon>Dikarya</taxon>
        <taxon>Basidiomycota</taxon>
        <taxon>Agaricomycotina</taxon>
        <taxon>Agaricomycetes</taxon>
        <taxon>Thelephorales</taxon>
        <taxon>Thelephoraceae</taxon>
        <taxon>Thelephora</taxon>
    </lineage>
</organism>
<evidence type="ECO:0000313" key="2">
    <source>
        <dbReference type="Proteomes" id="UP000886501"/>
    </source>
</evidence>
<reference evidence="1" key="2">
    <citation type="journal article" date="2020" name="Nat. Commun.">
        <title>Large-scale genome sequencing of mycorrhizal fungi provides insights into the early evolution of symbiotic traits.</title>
        <authorList>
            <person name="Miyauchi S."/>
            <person name="Kiss E."/>
            <person name="Kuo A."/>
            <person name="Drula E."/>
            <person name="Kohler A."/>
            <person name="Sanchez-Garcia M."/>
            <person name="Morin E."/>
            <person name="Andreopoulos B."/>
            <person name="Barry K.W."/>
            <person name="Bonito G."/>
            <person name="Buee M."/>
            <person name="Carver A."/>
            <person name="Chen C."/>
            <person name="Cichocki N."/>
            <person name="Clum A."/>
            <person name="Culley D."/>
            <person name="Crous P.W."/>
            <person name="Fauchery L."/>
            <person name="Girlanda M."/>
            <person name="Hayes R.D."/>
            <person name="Keri Z."/>
            <person name="LaButti K."/>
            <person name="Lipzen A."/>
            <person name="Lombard V."/>
            <person name="Magnuson J."/>
            <person name="Maillard F."/>
            <person name="Murat C."/>
            <person name="Nolan M."/>
            <person name="Ohm R.A."/>
            <person name="Pangilinan J."/>
            <person name="Pereira M.F."/>
            <person name="Perotto S."/>
            <person name="Peter M."/>
            <person name="Pfister S."/>
            <person name="Riley R."/>
            <person name="Sitrit Y."/>
            <person name="Stielow J.B."/>
            <person name="Szollosi G."/>
            <person name="Zifcakova L."/>
            <person name="Stursova M."/>
            <person name="Spatafora J.W."/>
            <person name="Tedersoo L."/>
            <person name="Vaario L.M."/>
            <person name="Yamada A."/>
            <person name="Yan M."/>
            <person name="Wang P."/>
            <person name="Xu J."/>
            <person name="Bruns T."/>
            <person name="Baldrian P."/>
            <person name="Vilgalys R."/>
            <person name="Dunand C."/>
            <person name="Henrissat B."/>
            <person name="Grigoriev I.V."/>
            <person name="Hibbett D."/>
            <person name="Nagy L.G."/>
            <person name="Martin F.M."/>
        </authorList>
    </citation>
    <scope>NUCLEOTIDE SEQUENCE</scope>
    <source>
        <strain evidence="1">P2</strain>
    </source>
</reference>
<sequence>MAIGHCSLNQHHFIVRQPLREDKIFTPFKAALREAGTLVSFVYKADRCQGKFVMIPYPQDDGKPVIPSKLIAHINNQGWEINPKCFCAIQGHDHTAVLDVPWTSDCPAFGQVCLVCPEFECPYFVNIQEMYKHLDSRRDLLNARDNTGSLPEPSPKKCKLWIPSWKAHASGVTPIIDQLDLISKLFSHMGMSWAEFDSLFHVCSKCNWVSHIPHSCIIEIDNNSELDDDLEDVLTN</sequence>
<dbReference type="Proteomes" id="UP000886501">
    <property type="component" value="Unassembled WGS sequence"/>
</dbReference>
<gene>
    <name evidence="1" type="ORF">BDM02DRAFT_3192958</name>
</gene>
<evidence type="ECO:0000313" key="1">
    <source>
        <dbReference type="EMBL" id="KAF9642604.1"/>
    </source>
</evidence>
<reference evidence="1" key="1">
    <citation type="submission" date="2019-10" db="EMBL/GenBank/DDBJ databases">
        <authorList>
            <consortium name="DOE Joint Genome Institute"/>
            <person name="Kuo A."/>
            <person name="Miyauchi S."/>
            <person name="Kiss E."/>
            <person name="Drula E."/>
            <person name="Kohler A."/>
            <person name="Sanchez-Garcia M."/>
            <person name="Andreopoulos B."/>
            <person name="Barry K.W."/>
            <person name="Bonito G."/>
            <person name="Buee M."/>
            <person name="Carver A."/>
            <person name="Chen C."/>
            <person name="Cichocki N."/>
            <person name="Clum A."/>
            <person name="Culley D."/>
            <person name="Crous P.W."/>
            <person name="Fauchery L."/>
            <person name="Girlanda M."/>
            <person name="Hayes R."/>
            <person name="Keri Z."/>
            <person name="Labutti K."/>
            <person name="Lipzen A."/>
            <person name="Lombard V."/>
            <person name="Magnuson J."/>
            <person name="Maillard F."/>
            <person name="Morin E."/>
            <person name="Murat C."/>
            <person name="Nolan M."/>
            <person name="Ohm R."/>
            <person name="Pangilinan J."/>
            <person name="Pereira M."/>
            <person name="Perotto S."/>
            <person name="Peter M."/>
            <person name="Riley R."/>
            <person name="Sitrit Y."/>
            <person name="Stielow B."/>
            <person name="Szollosi G."/>
            <person name="Zifcakova L."/>
            <person name="Stursova M."/>
            <person name="Spatafora J.W."/>
            <person name="Tedersoo L."/>
            <person name="Vaario L.-M."/>
            <person name="Yamada A."/>
            <person name="Yan M."/>
            <person name="Wang P."/>
            <person name="Xu J."/>
            <person name="Bruns T."/>
            <person name="Baldrian P."/>
            <person name="Vilgalys R."/>
            <person name="Henrissat B."/>
            <person name="Grigoriev I.V."/>
            <person name="Hibbett D."/>
            <person name="Nagy L.G."/>
            <person name="Martin F.M."/>
        </authorList>
    </citation>
    <scope>NUCLEOTIDE SEQUENCE</scope>
    <source>
        <strain evidence="1">P2</strain>
    </source>
</reference>
<dbReference type="EMBL" id="MU118407">
    <property type="protein sequence ID" value="KAF9642604.1"/>
    <property type="molecule type" value="Genomic_DNA"/>
</dbReference>
<name>A0ACB6YZF6_THEGA</name>
<keyword evidence="2" id="KW-1185">Reference proteome</keyword>
<protein>
    <submittedName>
        <fullName evidence="1">Uncharacterized protein</fullName>
    </submittedName>
</protein>
<proteinExistence type="predicted"/>
<comment type="caution">
    <text evidence="1">The sequence shown here is derived from an EMBL/GenBank/DDBJ whole genome shotgun (WGS) entry which is preliminary data.</text>
</comment>
<accession>A0ACB6YZF6</accession>